<dbReference type="GO" id="GO:0016491">
    <property type="term" value="F:oxidoreductase activity"/>
    <property type="evidence" value="ECO:0007669"/>
    <property type="project" value="UniProtKB-KW"/>
</dbReference>
<dbReference type="AlphaFoldDB" id="A0A383CJL5"/>
<feature type="domain" description="FAD dependent oxidoreductase" evidence="2">
    <location>
        <begin position="8"/>
        <end position="180"/>
    </location>
</feature>
<dbReference type="Gene3D" id="3.30.9.10">
    <property type="entry name" value="D-Amino Acid Oxidase, subunit A, domain 2"/>
    <property type="match status" value="1"/>
</dbReference>
<dbReference type="PANTHER" id="PTHR13847:SF289">
    <property type="entry name" value="GLYCINE OXIDASE"/>
    <property type="match status" value="1"/>
</dbReference>
<organism evidence="3">
    <name type="scientific">marine metagenome</name>
    <dbReference type="NCBI Taxonomy" id="408172"/>
    <lineage>
        <taxon>unclassified sequences</taxon>
        <taxon>metagenomes</taxon>
        <taxon>ecological metagenomes</taxon>
    </lineage>
</organism>
<feature type="non-terminal residue" evidence="3">
    <location>
        <position position="186"/>
    </location>
</feature>
<dbReference type="SUPFAM" id="SSF51905">
    <property type="entry name" value="FAD/NAD(P)-binding domain"/>
    <property type="match status" value="1"/>
</dbReference>
<dbReference type="EMBL" id="UINC01209289">
    <property type="protein sequence ID" value="SVE32249.1"/>
    <property type="molecule type" value="Genomic_DNA"/>
</dbReference>
<dbReference type="GO" id="GO:0005737">
    <property type="term" value="C:cytoplasm"/>
    <property type="evidence" value="ECO:0007669"/>
    <property type="project" value="TreeGrafter"/>
</dbReference>
<gene>
    <name evidence="3" type="ORF">METZ01_LOCUS485103</name>
</gene>
<protein>
    <recommendedName>
        <fullName evidence="2">FAD dependent oxidoreductase domain-containing protein</fullName>
    </recommendedName>
</protein>
<dbReference type="PANTHER" id="PTHR13847">
    <property type="entry name" value="SARCOSINE DEHYDROGENASE-RELATED"/>
    <property type="match status" value="1"/>
</dbReference>
<feature type="non-terminal residue" evidence="3">
    <location>
        <position position="1"/>
    </location>
</feature>
<keyword evidence="1" id="KW-0560">Oxidoreductase</keyword>
<name>A0A383CJL5_9ZZZZ</name>
<dbReference type="InterPro" id="IPR006076">
    <property type="entry name" value="FAD-dep_OxRdtase"/>
</dbReference>
<evidence type="ECO:0000259" key="2">
    <source>
        <dbReference type="Pfam" id="PF01266"/>
    </source>
</evidence>
<proteinExistence type="predicted"/>
<accession>A0A383CJL5</accession>
<dbReference type="Gene3D" id="3.50.50.60">
    <property type="entry name" value="FAD/NAD(P)-binding domain"/>
    <property type="match status" value="2"/>
</dbReference>
<evidence type="ECO:0000313" key="3">
    <source>
        <dbReference type="EMBL" id="SVE32249.1"/>
    </source>
</evidence>
<evidence type="ECO:0000256" key="1">
    <source>
        <dbReference type="ARBA" id="ARBA00023002"/>
    </source>
</evidence>
<dbReference type="Pfam" id="PF01266">
    <property type="entry name" value="DAO"/>
    <property type="match status" value="1"/>
</dbReference>
<reference evidence="3" key="1">
    <citation type="submission" date="2018-05" db="EMBL/GenBank/DDBJ databases">
        <authorList>
            <person name="Lanie J.A."/>
            <person name="Ng W.-L."/>
            <person name="Kazmierczak K.M."/>
            <person name="Andrzejewski T.M."/>
            <person name="Davidsen T.M."/>
            <person name="Wayne K.J."/>
            <person name="Tettelin H."/>
            <person name="Glass J.I."/>
            <person name="Rusch D."/>
            <person name="Podicherti R."/>
            <person name="Tsui H.-C.T."/>
            <person name="Winkler M.E."/>
        </authorList>
    </citation>
    <scope>NUCLEOTIDE SEQUENCE</scope>
</reference>
<dbReference type="InterPro" id="IPR036188">
    <property type="entry name" value="FAD/NAD-bd_sf"/>
</dbReference>
<sequence length="186" mass="20609">VSRDSQEVLIVGGGVIGLCCGWYLSKAGCRVTIIDRDPSRKSACSDENAGMIVPSHFIPLAAPGVISQGLKWMLNSKSPFYMRPRLDPALWSWCWKFYRHSNASHVENSKCLLSAMSLESRRLFLELADELDFDLATRGLLMLCQTEAGLEEEAKVAAMGREVGVDAEVCDAVRVRELDPDIQMDV</sequence>